<feature type="compositionally biased region" description="Basic and acidic residues" evidence="1">
    <location>
        <begin position="7"/>
        <end position="21"/>
    </location>
</feature>
<sequence>MSGPLPKEQRQRERDTRRRGAEFATVEDDAVVRGPELDGDYSPATLAWYDVWRRSPQAALFESTDWLRLALLAPMVEKHLESPSAAAMSEIRMNEERLGATYADRLRARIKIERPDPGAKLAPVTELKPRDLAARLAAARAAQQTPAEEDEASEPAPF</sequence>
<dbReference type="AlphaFoldDB" id="A0A2K9DPP6"/>
<dbReference type="KEGG" id="mhos:CXR34_13475"/>
<organism evidence="2 3">
    <name type="scientific">Microbacterium hominis</name>
    <dbReference type="NCBI Taxonomy" id="162426"/>
    <lineage>
        <taxon>Bacteria</taxon>
        <taxon>Bacillati</taxon>
        <taxon>Actinomycetota</taxon>
        <taxon>Actinomycetes</taxon>
        <taxon>Micrococcales</taxon>
        <taxon>Microbacteriaceae</taxon>
        <taxon>Microbacterium</taxon>
    </lineage>
</organism>
<dbReference type="InterPro" id="IPR057972">
    <property type="entry name" value="Terminase_7"/>
</dbReference>
<dbReference type="Proteomes" id="UP000233276">
    <property type="component" value="Chromosome"/>
</dbReference>
<name>A0A2K9DPP6_9MICO</name>
<dbReference type="RefSeq" id="WP_101306680.1">
    <property type="nucleotide sequence ID" value="NZ_CP025299.1"/>
</dbReference>
<feature type="region of interest" description="Disordered" evidence="1">
    <location>
        <begin position="1"/>
        <end position="27"/>
    </location>
</feature>
<dbReference type="EMBL" id="CP025299">
    <property type="protein sequence ID" value="AUG30358.1"/>
    <property type="molecule type" value="Genomic_DNA"/>
</dbReference>
<reference evidence="2 3" key="1">
    <citation type="submission" date="2017-12" db="EMBL/GenBank/DDBJ databases">
        <title>Isolation and characterization of estrogens degradatiion strain Microbacterium hominis SJTG1.</title>
        <authorList>
            <person name="Xiong W."/>
            <person name="Yin C."/>
            <person name="Zheng D."/>
            <person name="Liang R."/>
        </authorList>
    </citation>
    <scope>NUCLEOTIDE SEQUENCE [LARGE SCALE GENOMIC DNA]</scope>
    <source>
        <strain evidence="2 3">SJTG1</strain>
    </source>
</reference>
<accession>A0A2K9DPP6</accession>
<feature type="region of interest" description="Disordered" evidence="1">
    <location>
        <begin position="136"/>
        <end position="158"/>
    </location>
</feature>
<feature type="compositionally biased region" description="Acidic residues" evidence="1">
    <location>
        <begin position="147"/>
        <end position="158"/>
    </location>
</feature>
<evidence type="ECO:0000313" key="3">
    <source>
        <dbReference type="Proteomes" id="UP000233276"/>
    </source>
</evidence>
<evidence type="ECO:0008006" key="4">
    <source>
        <dbReference type="Google" id="ProtNLM"/>
    </source>
</evidence>
<evidence type="ECO:0000313" key="2">
    <source>
        <dbReference type="EMBL" id="AUG30358.1"/>
    </source>
</evidence>
<dbReference type="Pfam" id="PF25673">
    <property type="entry name" value="Terminase_7"/>
    <property type="match status" value="1"/>
</dbReference>
<gene>
    <name evidence="2" type="ORF">CXR34_13475</name>
</gene>
<proteinExistence type="predicted"/>
<evidence type="ECO:0000256" key="1">
    <source>
        <dbReference type="SAM" id="MobiDB-lite"/>
    </source>
</evidence>
<protein>
    <recommendedName>
        <fullName evidence="4">Terminase small subunit</fullName>
    </recommendedName>
</protein>